<keyword evidence="7" id="KW-0067">ATP-binding</keyword>
<dbReference type="Proteomes" id="UP000198287">
    <property type="component" value="Unassembled WGS sequence"/>
</dbReference>
<evidence type="ECO:0000256" key="4">
    <source>
        <dbReference type="ARBA" id="ARBA00022679"/>
    </source>
</evidence>
<dbReference type="GO" id="GO:0005524">
    <property type="term" value="F:ATP binding"/>
    <property type="evidence" value="ECO:0007669"/>
    <property type="project" value="UniProtKB-KW"/>
</dbReference>
<evidence type="ECO:0000256" key="8">
    <source>
        <dbReference type="SAM" id="MobiDB-lite"/>
    </source>
</evidence>
<feature type="compositionally biased region" description="Polar residues" evidence="8">
    <location>
        <begin position="302"/>
        <end position="317"/>
    </location>
</feature>
<sequence>MMAQGSKSEWRCIRNLGNGSFGVVELWKNTKTGKMNAVKRFEIRKSGQSSEKMTEKYKRLWRKEVELMTTIQHCPYIVSAEPVPEEVSNTLGGTVVVPPILFMEYCQGGNLRNILKLPENICGLRETDVLTVLDHISKAIIFLHKNDIVHRDLKPDNILRFIDTGNKIIYKLSDLGFAKDVSKTQNQCSTFVGTPQYLAPEIYMGKSYDKTVDYWSFGIIAFEIMCGIRPFLHGESPANWLPLVEEKAKDVVCIYRNNDGKIVFSNTIPFHTHLPDAMKECLTAWLRTMLQLDPARRGRRITTTTPEHNSLGTINEGSSSPPSSDLLNLKLLSVTLSTKFLEIQAIKEILVFPIGESGHTKISDINQRIAVKTGLIQENQLILTCDGIEVLKTDVASKYIGMDLYLVPRSVDLIRLKVRFPTAVNNFILQWDSLKDPTKLRKIWACAIFYLQAELRKIGIVKKTIEALKLWCSINYTNQIKALQIEIEKAGSSLGTVLELEGRLESIDAQYFNGTKSSEQNKLEEGDQSSGTRFWSAEMTKLHNHYRGYFDTWTDNIVLKPVLTTELEELYYKVLKACSDWKSSDTSSSPFCYTEILLRSVCQFIVKGNEIDDAILYNIRTQLDKVKSDAKLMEEMKSVVTQLNQLTANILQQRCSKQSLMVQMLSGIADPPSGDVHQKENSPPNSTNPAKSPNPYTVRGGGYRPTSSTMLNNRVSQSTLSPTLEETETKTGAKMSVSLNTGFKILDQCPLVTRLMQESQILKVQTEVSINSLSDSMEEIKEIRKEQDAIKWDFLDNNNLA</sequence>
<dbReference type="Gene3D" id="1.10.510.10">
    <property type="entry name" value="Transferase(Phosphotransferase) domain 1"/>
    <property type="match status" value="1"/>
</dbReference>
<evidence type="ECO:0000259" key="9">
    <source>
        <dbReference type="PROSITE" id="PS50011"/>
    </source>
</evidence>
<dbReference type="GO" id="GO:0008385">
    <property type="term" value="C:IkappaB kinase complex"/>
    <property type="evidence" value="ECO:0007669"/>
    <property type="project" value="TreeGrafter"/>
</dbReference>
<dbReference type="EMBL" id="LNIX01000007">
    <property type="protein sequence ID" value="OXA51765.1"/>
    <property type="molecule type" value="Genomic_DNA"/>
</dbReference>
<evidence type="ECO:0000256" key="7">
    <source>
        <dbReference type="ARBA" id="ARBA00022840"/>
    </source>
</evidence>
<dbReference type="AlphaFoldDB" id="A0A226E1Z8"/>
<keyword evidence="6 10" id="KW-0418">Kinase</keyword>
<keyword evidence="5" id="KW-0547">Nucleotide-binding</keyword>
<evidence type="ECO:0000256" key="6">
    <source>
        <dbReference type="ARBA" id="ARBA00022777"/>
    </source>
</evidence>
<dbReference type="STRING" id="158441.A0A226E1Z8"/>
<dbReference type="InterPro" id="IPR011009">
    <property type="entry name" value="Kinase-like_dom_sf"/>
</dbReference>
<reference evidence="10 11" key="1">
    <citation type="submission" date="2015-12" db="EMBL/GenBank/DDBJ databases">
        <title>The genome of Folsomia candida.</title>
        <authorList>
            <person name="Faddeeva A."/>
            <person name="Derks M.F."/>
            <person name="Anvar Y."/>
            <person name="Smit S."/>
            <person name="Van Straalen N."/>
            <person name="Roelofs D."/>
        </authorList>
    </citation>
    <scope>NUCLEOTIDE SEQUENCE [LARGE SCALE GENOMIC DNA]</scope>
    <source>
        <strain evidence="10 11">VU population</strain>
        <tissue evidence="10">Whole body</tissue>
    </source>
</reference>
<feature type="domain" description="Protein kinase" evidence="9">
    <location>
        <begin position="10"/>
        <end position="311"/>
    </location>
</feature>
<feature type="compositionally biased region" description="Polar residues" evidence="8">
    <location>
        <begin position="705"/>
        <end position="715"/>
    </location>
</feature>
<evidence type="ECO:0000256" key="5">
    <source>
        <dbReference type="ARBA" id="ARBA00022741"/>
    </source>
</evidence>
<dbReference type="InterPro" id="IPR051180">
    <property type="entry name" value="IKK"/>
</dbReference>
<evidence type="ECO:0000313" key="10">
    <source>
        <dbReference type="EMBL" id="OXA51765.1"/>
    </source>
</evidence>
<dbReference type="GO" id="GO:0045944">
    <property type="term" value="P:positive regulation of transcription by RNA polymerase II"/>
    <property type="evidence" value="ECO:0007669"/>
    <property type="project" value="TreeGrafter"/>
</dbReference>
<feature type="compositionally biased region" description="Polar residues" evidence="8">
    <location>
        <begin position="681"/>
        <end position="695"/>
    </location>
</feature>
<dbReference type="PROSITE" id="PS50011">
    <property type="entry name" value="PROTEIN_KINASE_DOM"/>
    <property type="match status" value="1"/>
</dbReference>
<keyword evidence="11" id="KW-1185">Reference proteome</keyword>
<feature type="region of interest" description="Disordered" evidence="8">
    <location>
        <begin position="667"/>
        <end position="731"/>
    </location>
</feature>
<evidence type="ECO:0000313" key="11">
    <source>
        <dbReference type="Proteomes" id="UP000198287"/>
    </source>
</evidence>
<dbReference type="GO" id="GO:0033209">
    <property type="term" value="P:tumor necrosis factor-mediated signaling pathway"/>
    <property type="evidence" value="ECO:0007669"/>
    <property type="project" value="TreeGrafter"/>
</dbReference>
<protein>
    <submittedName>
        <fullName evidence="10">Inhibitor of nuclear factor kappa-B kinase subunit alpha</fullName>
    </submittedName>
</protein>
<gene>
    <name evidence="10" type="ORF">Fcan01_13686</name>
</gene>
<accession>A0A226E1Z8</accession>
<dbReference type="GO" id="GO:0008384">
    <property type="term" value="F:IkappaB kinase activity"/>
    <property type="evidence" value="ECO:0007669"/>
    <property type="project" value="TreeGrafter"/>
</dbReference>
<dbReference type="Pfam" id="PF00069">
    <property type="entry name" value="Pkinase"/>
    <property type="match status" value="1"/>
</dbReference>
<evidence type="ECO:0000256" key="1">
    <source>
        <dbReference type="ARBA" id="ARBA00004496"/>
    </source>
</evidence>
<proteinExistence type="predicted"/>
<dbReference type="InterPro" id="IPR000719">
    <property type="entry name" value="Prot_kinase_dom"/>
</dbReference>
<evidence type="ECO:0000256" key="2">
    <source>
        <dbReference type="ARBA" id="ARBA00022490"/>
    </source>
</evidence>
<evidence type="ECO:0000256" key="3">
    <source>
        <dbReference type="ARBA" id="ARBA00022527"/>
    </source>
</evidence>
<dbReference type="PANTHER" id="PTHR22969:SF17">
    <property type="entry name" value="INHIBITOR OF NUCLEAR FACTOR KAPPA-B KINASE SUBUNIT BETA"/>
    <property type="match status" value="1"/>
</dbReference>
<organism evidence="10 11">
    <name type="scientific">Folsomia candida</name>
    <name type="common">Springtail</name>
    <dbReference type="NCBI Taxonomy" id="158441"/>
    <lineage>
        <taxon>Eukaryota</taxon>
        <taxon>Metazoa</taxon>
        <taxon>Ecdysozoa</taxon>
        <taxon>Arthropoda</taxon>
        <taxon>Hexapoda</taxon>
        <taxon>Collembola</taxon>
        <taxon>Entomobryomorpha</taxon>
        <taxon>Isotomoidea</taxon>
        <taxon>Isotomidae</taxon>
        <taxon>Proisotominae</taxon>
        <taxon>Folsomia</taxon>
    </lineage>
</organism>
<keyword evidence="3" id="KW-0723">Serine/threonine-protein kinase</keyword>
<dbReference type="PANTHER" id="PTHR22969">
    <property type="entry name" value="IKB KINASE"/>
    <property type="match status" value="1"/>
</dbReference>
<dbReference type="OrthoDB" id="267381at2759"/>
<keyword evidence="2" id="KW-0963">Cytoplasm</keyword>
<comment type="subcellular location">
    <subcellularLocation>
        <location evidence="1">Cytoplasm</location>
    </subcellularLocation>
</comment>
<dbReference type="SUPFAM" id="SSF56112">
    <property type="entry name" value="Protein kinase-like (PK-like)"/>
    <property type="match status" value="1"/>
</dbReference>
<dbReference type="SMART" id="SM00220">
    <property type="entry name" value="S_TKc"/>
    <property type="match status" value="1"/>
</dbReference>
<comment type="caution">
    <text evidence="10">The sequence shown here is derived from an EMBL/GenBank/DDBJ whole genome shotgun (WGS) entry which is preliminary data.</text>
</comment>
<feature type="region of interest" description="Disordered" evidence="8">
    <location>
        <begin position="302"/>
        <end position="323"/>
    </location>
</feature>
<keyword evidence="4" id="KW-0808">Transferase</keyword>
<name>A0A226E1Z8_FOLCA</name>